<evidence type="ECO:0000313" key="5">
    <source>
        <dbReference type="EMBL" id="QXR51407.1"/>
    </source>
</evidence>
<evidence type="ECO:0000313" key="3">
    <source>
        <dbReference type="EMBL" id="EDH0650537.1"/>
    </source>
</evidence>
<dbReference type="EMBL" id="AAMGGG010000005">
    <property type="protein sequence ID" value="EDH0650537.1"/>
    <property type="molecule type" value="Genomic_DNA"/>
</dbReference>
<dbReference type="EMBL" id="CP077693">
    <property type="protein sequence ID" value="QXR51407.1"/>
    <property type="molecule type" value="Genomic_DNA"/>
</dbReference>
<evidence type="ECO:0000313" key="2">
    <source>
        <dbReference type="EMBL" id="ECV6294143.1"/>
    </source>
</evidence>
<organism evidence="1">
    <name type="scientific">Salmonella enterica I</name>
    <dbReference type="NCBI Taxonomy" id="59201"/>
    <lineage>
        <taxon>Bacteria</taxon>
        <taxon>Pseudomonadati</taxon>
        <taxon>Pseudomonadota</taxon>
        <taxon>Gammaproteobacteria</taxon>
        <taxon>Enterobacterales</taxon>
        <taxon>Enterobacteriaceae</taxon>
        <taxon>Salmonella</taxon>
    </lineage>
</organism>
<evidence type="ECO:0000313" key="1">
    <source>
        <dbReference type="EMBL" id="ECV6112858.1"/>
    </source>
</evidence>
<dbReference type="AlphaFoldDB" id="A0A2T6X1F1"/>
<dbReference type="EMBL" id="CP077691">
    <property type="protein sequence ID" value="QXR42040.1"/>
    <property type="molecule type" value="Genomic_DNA"/>
</dbReference>
<dbReference type="RefSeq" id="WP_021294608.1">
    <property type="nucleotide sequence ID" value="NZ_CP077691.1"/>
</dbReference>
<protein>
    <submittedName>
        <fullName evidence="1">Uncharacterized protein</fullName>
    </submittedName>
</protein>
<accession>A0A2T6X1F1</accession>
<reference evidence="4" key="1">
    <citation type="submission" date="2018-04" db="EMBL/GenBank/DDBJ databases">
        <authorList>
            <person name="Bell R."/>
        </authorList>
    </citation>
    <scope>NUCLEOTIDE SEQUENCE</scope>
    <source>
        <strain evidence="5">CFSAN058605</strain>
        <strain evidence="4">CFSAN058620</strain>
    </source>
</reference>
<reference evidence="3" key="3">
    <citation type="submission" date="2019-10" db="EMBL/GenBank/DDBJ databases">
        <authorList>
            <consortium name="GenomeTrakr network: Whole genome sequencing for foodborne pathogen traceback"/>
        </authorList>
    </citation>
    <scope>NUCLEOTIDE SEQUENCE</scope>
    <source>
        <strain evidence="3">FDA00002041</strain>
    </source>
</reference>
<reference evidence="4" key="4">
    <citation type="submission" date="2021-05" db="EMBL/GenBank/DDBJ databases">
        <title>Whole genome sequencing of cultured pathogen.</title>
        <authorList>
            <person name="Hoffmann M."/>
            <person name="Balkey M."/>
            <person name="Luo Y."/>
        </authorList>
    </citation>
    <scope>NUCLEOTIDE SEQUENCE</scope>
    <source>
        <strain evidence="5">CFSAN058605</strain>
        <strain evidence="4">CFSAN058620</strain>
    </source>
</reference>
<dbReference type="EMBL" id="AAKTRA010000001">
    <property type="protein sequence ID" value="ECV6112858.1"/>
    <property type="molecule type" value="Genomic_DNA"/>
</dbReference>
<dbReference type="EMBL" id="AAKTSM010000001">
    <property type="protein sequence ID" value="ECV6294143.1"/>
    <property type="molecule type" value="Genomic_DNA"/>
</dbReference>
<gene>
    <name evidence="4" type="ORF">DAX98_009085</name>
    <name evidence="5" type="ORF">DAY14_008795</name>
    <name evidence="1" type="ORF">F2V23_00320</name>
    <name evidence="2" type="ORF">F3E26_00560</name>
    <name evidence="3" type="ORF">TE27_12905</name>
</gene>
<evidence type="ECO:0000313" key="4">
    <source>
        <dbReference type="EMBL" id="QXR42040.1"/>
    </source>
</evidence>
<name>A0A2T6X1F1_SALET</name>
<proteinExistence type="predicted"/>
<reference evidence="1" key="2">
    <citation type="submission" date="2019-09" db="EMBL/GenBank/DDBJ databases">
        <authorList>
            <person name="Ashton P.M."/>
            <person name="Dallman T."/>
            <person name="Nair S."/>
            <person name="De Pinna E."/>
            <person name="Peters T."/>
            <person name="Grant K."/>
        </authorList>
    </citation>
    <scope>NUCLEOTIDE SEQUENCE</scope>
    <source>
        <strain evidence="1">801510</strain>
        <strain evidence="2">804072</strain>
    </source>
</reference>
<sequence>MNKIEFITLMSFPMEWLDLDMYPDLLFLKQLNGYEVGHEDSSDHDRNGAFHWWLKKKPSKDELMKLVRLALIDPDQFLSEDIIRYIKKSSHFDRDVDALIEKLRDEKTQQTRRAGRGMHRDQ</sequence>